<dbReference type="HOGENOM" id="CLU_487667_0_0_1"/>
<evidence type="ECO:0000256" key="2">
    <source>
        <dbReference type="SAM" id="SignalP"/>
    </source>
</evidence>
<reference evidence="4 6" key="2">
    <citation type="journal article" date="2013" name="Nature">
        <title>Insights into bilaterian evolution from three spiralian genomes.</title>
        <authorList>
            <person name="Simakov O."/>
            <person name="Marletaz F."/>
            <person name="Cho S.J."/>
            <person name="Edsinger-Gonzales E."/>
            <person name="Havlak P."/>
            <person name="Hellsten U."/>
            <person name="Kuo D.H."/>
            <person name="Larsson T."/>
            <person name="Lv J."/>
            <person name="Arendt D."/>
            <person name="Savage R."/>
            <person name="Osoegawa K."/>
            <person name="de Jong P."/>
            <person name="Grimwood J."/>
            <person name="Chapman J.A."/>
            <person name="Shapiro H."/>
            <person name="Aerts A."/>
            <person name="Otillar R.P."/>
            <person name="Terry A.Y."/>
            <person name="Boore J.L."/>
            <person name="Grigoriev I.V."/>
            <person name="Lindberg D.R."/>
            <person name="Seaver E.C."/>
            <person name="Weisblat D.A."/>
            <person name="Putnam N.H."/>
            <person name="Rokhsar D.S."/>
        </authorList>
    </citation>
    <scope>NUCLEOTIDE SEQUENCE</scope>
    <source>
        <strain evidence="4 6">I ESC-2004</strain>
    </source>
</reference>
<gene>
    <name evidence="4" type="ORF">CAPTEDRAFT_218144</name>
</gene>
<dbReference type="PROSITE" id="PS50853">
    <property type="entry name" value="FN3"/>
    <property type="match status" value="3"/>
</dbReference>
<dbReference type="PANTHER" id="PTHR46708">
    <property type="entry name" value="TENASCIN"/>
    <property type="match status" value="1"/>
</dbReference>
<dbReference type="STRING" id="283909.R7V2N6"/>
<dbReference type="Gene3D" id="2.60.40.10">
    <property type="entry name" value="Immunoglobulins"/>
    <property type="match status" value="5"/>
</dbReference>
<name>R7V2N6_CAPTE</name>
<feature type="domain" description="Fibronectin type-III" evidence="3">
    <location>
        <begin position="459"/>
        <end position="554"/>
    </location>
</feature>
<evidence type="ECO:0000313" key="4">
    <source>
        <dbReference type="EMBL" id="ELU13113.1"/>
    </source>
</evidence>
<dbReference type="OMA" id="INDWATW"/>
<dbReference type="InterPro" id="IPR013783">
    <property type="entry name" value="Ig-like_fold"/>
</dbReference>
<feature type="chain" id="PRO_5008788647" description="Fibronectin type-III domain-containing protein" evidence="2">
    <location>
        <begin position="23"/>
        <end position="559"/>
    </location>
</feature>
<dbReference type="Proteomes" id="UP000014760">
    <property type="component" value="Unassembled WGS sequence"/>
</dbReference>
<dbReference type="InterPro" id="IPR036116">
    <property type="entry name" value="FN3_sf"/>
</dbReference>
<dbReference type="CDD" id="cd00063">
    <property type="entry name" value="FN3"/>
    <property type="match status" value="3"/>
</dbReference>
<proteinExistence type="predicted"/>
<organism evidence="4">
    <name type="scientific">Capitella teleta</name>
    <name type="common">Polychaete worm</name>
    <dbReference type="NCBI Taxonomy" id="283909"/>
    <lineage>
        <taxon>Eukaryota</taxon>
        <taxon>Metazoa</taxon>
        <taxon>Spiralia</taxon>
        <taxon>Lophotrochozoa</taxon>
        <taxon>Annelida</taxon>
        <taxon>Polychaeta</taxon>
        <taxon>Sedentaria</taxon>
        <taxon>Scolecida</taxon>
        <taxon>Capitellidae</taxon>
        <taxon>Capitella</taxon>
    </lineage>
</organism>
<protein>
    <recommendedName>
        <fullName evidence="3">Fibronectin type-III domain-containing protein</fullName>
    </recommendedName>
</protein>
<dbReference type="OrthoDB" id="6277409at2759"/>
<sequence length="559" mass="62781">MHPADKVLDLLILLFFLQTSMGSLPDHPSSLTKESTTNDSITVTWIPPKSTKYDGYRITISRPNQKTEVLARSVISHTFRDLMSSQRYTITLTTFLNDVESRQLSSDYYTNPDAPTNVRLLTRTETSITFIWSPPANPGKVDDYHSYIWVSGGSLKNNYLNYGSDIREQYSSSLDAGRTYILDSYSYYDGFEITWLEKGSSAKPSNAVLQSEGVSYVIINLKSSTTYDIMVYATSGEQKSRGVALESSTEASSEAELFVKSYDQQSITVAWKKPSGKTVDGLKLNIDPVPNAQMGSEEVATDIQEHTWEGLEAGHEYTLEIEVIYADATSEKVNRKQTTRLTYSFSVFAIKNNVQSSPYKTLHTLEPKPVRNLEAGIYPRGLILSWDSGSYSFENSYRYQYVGRIAKLNSVPWEITTSKRVKLEHLFPGEIYDFYVEAIANGKHSPNNRSVMATIPPLPPLGLTIDIAETTESSVLILWEDDETRSYITSWDVEIADIGTYRPKAVGSTSDRTVLNYEITNLISGKNYTAYVFGKSGDQRSYQAATVDLTLSEFRALKF</sequence>
<keyword evidence="6" id="KW-1185">Reference proteome</keyword>
<dbReference type="Pfam" id="PF00041">
    <property type="entry name" value="fn3"/>
    <property type="match status" value="2"/>
</dbReference>
<evidence type="ECO:0000313" key="5">
    <source>
        <dbReference type="EnsemblMetazoa" id="CapteP218144"/>
    </source>
</evidence>
<evidence type="ECO:0000256" key="1">
    <source>
        <dbReference type="ARBA" id="ARBA00022737"/>
    </source>
</evidence>
<dbReference type="AlphaFoldDB" id="R7V2N6"/>
<dbReference type="EMBL" id="KB295460">
    <property type="protein sequence ID" value="ELU13113.1"/>
    <property type="molecule type" value="Genomic_DNA"/>
</dbReference>
<evidence type="ECO:0000259" key="3">
    <source>
        <dbReference type="PROSITE" id="PS50853"/>
    </source>
</evidence>
<dbReference type="EMBL" id="AMQN01019220">
    <property type="status" value="NOT_ANNOTATED_CDS"/>
    <property type="molecule type" value="Genomic_DNA"/>
</dbReference>
<dbReference type="EnsemblMetazoa" id="CapteT218144">
    <property type="protein sequence ID" value="CapteP218144"/>
    <property type="gene ID" value="CapteG218144"/>
</dbReference>
<dbReference type="PANTHER" id="PTHR46708:SF2">
    <property type="entry name" value="FIBRONECTIN TYPE-III DOMAIN-CONTAINING PROTEIN"/>
    <property type="match status" value="1"/>
</dbReference>
<evidence type="ECO:0000313" key="6">
    <source>
        <dbReference type="Proteomes" id="UP000014760"/>
    </source>
</evidence>
<feature type="domain" description="Fibronectin type-III" evidence="3">
    <location>
        <begin position="27"/>
        <end position="114"/>
    </location>
</feature>
<feature type="domain" description="Fibronectin type-III" evidence="3">
    <location>
        <begin position="366"/>
        <end position="458"/>
    </location>
</feature>
<feature type="signal peptide" evidence="2">
    <location>
        <begin position="1"/>
        <end position="22"/>
    </location>
</feature>
<dbReference type="SUPFAM" id="SSF49265">
    <property type="entry name" value="Fibronectin type III"/>
    <property type="match status" value="3"/>
</dbReference>
<accession>R7V2N6</accession>
<keyword evidence="1" id="KW-0677">Repeat</keyword>
<dbReference type="InterPro" id="IPR003961">
    <property type="entry name" value="FN3_dom"/>
</dbReference>
<dbReference type="SMART" id="SM00060">
    <property type="entry name" value="FN3"/>
    <property type="match status" value="5"/>
</dbReference>
<reference evidence="6" key="1">
    <citation type="submission" date="2012-12" db="EMBL/GenBank/DDBJ databases">
        <authorList>
            <person name="Hellsten U."/>
            <person name="Grimwood J."/>
            <person name="Chapman J.A."/>
            <person name="Shapiro H."/>
            <person name="Aerts A."/>
            <person name="Otillar R.P."/>
            <person name="Terry A.Y."/>
            <person name="Boore J.L."/>
            <person name="Simakov O."/>
            <person name="Marletaz F."/>
            <person name="Cho S.-J."/>
            <person name="Edsinger-Gonzales E."/>
            <person name="Havlak P."/>
            <person name="Kuo D.-H."/>
            <person name="Larsson T."/>
            <person name="Lv J."/>
            <person name="Arendt D."/>
            <person name="Savage R."/>
            <person name="Osoegawa K."/>
            <person name="de Jong P."/>
            <person name="Lindberg D.R."/>
            <person name="Seaver E.C."/>
            <person name="Weisblat D.A."/>
            <person name="Putnam N.H."/>
            <person name="Grigoriev I.V."/>
            <person name="Rokhsar D.S."/>
        </authorList>
    </citation>
    <scope>NUCLEOTIDE SEQUENCE</scope>
    <source>
        <strain evidence="6">I ESC-2004</strain>
    </source>
</reference>
<dbReference type="InterPro" id="IPR050991">
    <property type="entry name" value="ECM_Regulatory_Proteins"/>
</dbReference>
<keyword evidence="2" id="KW-0732">Signal</keyword>
<reference evidence="5" key="3">
    <citation type="submission" date="2015-06" db="UniProtKB">
        <authorList>
            <consortium name="EnsemblMetazoa"/>
        </authorList>
    </citation>
    <scope>IDENTIFICATION</scope>
</reference>